<evidence type="ECO:0000256" key="1">
    <source>
        <dbReference type="SAM" id="SignalP"/>
    </source>
</evidence>
<dbReference type="Gene3D" id="3.10.450.10">
    <property type="match status" value="1"/>
</dbReference>
<accession>B6T837</accession>
<dbReference type="ExpressionAtlas" id="B6T837">
    <property type="expression patterns" value="baseline"/>
</dbReference>
<dbReference type="EMBL" id="EU961152">
    <property type="protein sequence ID" value="ACG33270.1"/>
    <property type="molecule type" value="mRNA"/>
</dbReference>
<feature type="chain" id="PRO_5018701058" description="Cystatin domain-containing protein" evidence="1">
    <location>
        <begin position="25"/>
        <end position="124"/>
    </location>
</feature>
<evidence type="ECO:0000313" key="2">
    <source>
        <dbReference type="EMBL" id="ACG33270.1"/>
    </source>
</evidence>
<dbReference type="PANTHER" id="PTHR47116">
    <property type="entry name" value="PHLOEM FILAMENT PROTEIN"/>
    <property type="match status" value="1"/>
</dbReference>
<feature type="signal peptide" evidence="1">
    <location>
        <begin position="1"/>
        <end position="24"/>
    </location>
</feature>
<protein>
    <recommendedName>
        <fullName evidence="3">Cystatin domain-containing protein</fullName>
    </recommendedName>
</protein>
<name>B6T837_MAIZE</name>
<sequence length="124" mass="13283">MRSLLPLLVAALVAVTAFPDGADAVWTPIANPGTLLVKQVGNFAVIVYSNAGPRKHRPLQLVAVVGGDTQPVGNGVTDYRLVLAVNNTDTGSTAMYQCVVRGKPGSRATTWVLRSSRYIRRRHS</sequence>
<proteinExistence type="evidence at transcript level"/>
<dbReference type="GO" id="GO:0004869">
    <property type="term" value="F:cysteine-type endopeptidase inhibitor activity"/>
    <property type="evidence" value="ECO:0007669"/>
    <property type="project" value="InterPro"/>
</dbReference>
<evidence type="ECO:0008006" key="3">
    <source>
        <dbReference type="Google" id="ProtNLM"/>
    </source>
</evidence>
<dbReference type="AlphaFoldDB" id="B6T837"/>
<organism evidence="2">
    <name type="scientific">Zea mays</name>
    <name type="common">Maize</name>
    <dbReference type="NCBI Taxonomy" id="4577"/>
    <lineage>
        <taxon>Eukaryota</taxon>
        <taxon>Viridiplantae</taxon>
        <taxon>Streptophyta</taxon>
        <taxon>Embryophyta</taxon>
        <taxon>Tracheophyta</taxon>
        <taxon>Spermatophyta</taxon>
        <taxon>Magnoliopsida</taxon>
        <taxon>Liliopsida</taxon>
        <taxon>Poales</taxon>
        <taxon>Poaceae</taxon>
        <taxon>PACMAD clade</taxon>
        <taxon>Panicoideae</taxon>
        <taxon>Andropogonodae</taxon>
        <taxon>Andropogoneae</taxon>
        <taxon>Tripsacinae</taxon>
        <taxon>Zea</taxon>
    </lineage>
</organism>
<dbReference type="InterPro" id="IPR027214">
    <property type="entry name" value="Cystatin"/>
</dbReference>
<keyword evidence="1" id="KW-0732">Signal</keyword>
<reference evidence="2" key="1">
    <citation type="journal article" date="2009" name="Plant Mol. Biol.">
        <title>Insights into corn genes derived from large-scale cDNA sequencing.</title>
        <authorList>
            <person name="Alexandrov N.N."/>
            <person name="Brover V.V."/>
            <person name="Freidin S."/>
            <person name="Troukhan M.E."/>
            <person name="Tatarinova T.V."/>
            <person name="Zhang H."/>
            <person name="Swaller T.J."/>
            <person name="Lu Y.P."/>
            <person name="Bouck J."/>
            <person name="Flavell R.B."/>
            <person name="Feldmann K.A."/>
        </authorList>
    </citation>
    <scope>NUCLEOTIDE SEQUENCE</scope>
</reference>